<keyword evidence="6 8" id="KW-0408">Iron</keyword>
<evidence type="ECO:0000313" key="10">
    <source>
        <dbReference type="EMBL" id="CAL8083062.1"/>
    </source>
</evidence>
<comment type="caution">
    <text evidence="10">The sequence shown here is derived from an EMBL/GenBank/DDBJ whole genome shotgun (WGS) entry which is preliminary data.</text>
</comment>
<evidence type="ECO:0000256" key="8">
    <source>
        <dbReference type="RuleBase" id="RU000461"/>
    </source>
</evidence>
<evidence type="ECO:0008006" key="12">
    <source>
        <dbReference type="Google" id="ProtNLM"/>
    </source>
</evidence>
<sequence length="547" mass="62601">MIEQVTGWVLVVYNYFITLCYKISSYVKCLGSFTSTGSINVGERSRTDLSQSSHDRDKKQTSQKSEFKPSSDIPGPKCFPVFGSMFEFMKFGPKRLHELATERHALYGDIFREKVLSQEMVFLANVDLLKQWTAQQGKYPEVVIQDPSHMFAKTYSHINRGLFYRKGEDWDRLRKVAQHTLIKNASSFETSDMLDGLTMYFEEQMETLRQHARSDGSMPNLERFSYDFALGALMRVIFGSNHCKFEEYSGVNLKTVSQYAIEINQHNQDLLNMSVEIAKLLNLPSWTGFHTKLAHNLNACLTFSSKLRDDIMESPENASLKTYGLLYKMLMLNIAPQDIDDMLTDFAVDNKDPVAGTIMFVTQLLGACPDIQESIYEEVCRICPKNEKITLAKAKQLEYTEAFFKETIRLYPVAPFIAKVARQDTVLGEYLIRPGTFIMYSSYVAHRDPRYFAEPLKVWPERWLEINKNKGKSSAKTQSQICDSSALGTFGQGKRLCVGQHLVTSMLTMYIANLVRNFKLTSDEPPTPTMKTVLYPSKPVIVRLQMR</sequence>
<evidence type="ECO:0000256" key="9">
    <source>
        <dbReference type="SAM" id="MobiDB-lite"/>
    </source>
</evidence>
<dbReference type="Pfam" id="PF00067">
    <property type="entry name" value="p450"/>
    <property type="match status" value="1"/>
</dbReference>
<evidence type="ECO:0000256" key="2">
    <source>
        <dbReference type="ARBA" id="ARBA00010617"/>
    </source>
</evidence>
<dbReference type="PRINTS" id="PR00385">
    <property type="entry name" value="P450"/>
</dbReference>
<dbReference type="InterPro" id="IPR036396">
    <property type="entry name" value="Cyt_P450_sf"/>
</dbReference>
<keyword evidence="3 8" id="KW-0349">Heme</keyword>
<reference evidence="10 11" key="1">
    <citation type="submission" date="2024-08" db="EMBL/GenBank/DDBJ databases">
        <authorList>
            <person name="Cucini C."/>
            <person name="Frati F."/>
        </authorList>
    </citation>
    <scope>NUCLEOTIDE SEQUENCE [LARGE SCALE GENOMIC DNA]</scope>
</reference>
<evidence type="ECO:0000256" key="3">
    <source>
        <dbReference type="ARBA" id="ARBA00022617"/>
    </source>
</evidence>
<protein>
    <recommendedName>
        <fullName evidence="12">Cytochrome P450</fullName>
    </recommendedName>
</protein>
<keyword evidence="11" id="KW-1185">Reference proteome</keyword>
<organism evidence="10 11">
    <name type="scientific">Orchesella dallaii</name>
    <dbReference type="NCBI Taxonomy" id="48710"/>
    <lineage>
        <taxon>Eukaryota</taxon>
        <taxon>Metazoa</taxon>
        <taxon>Ecdysozoa</taxon>
        <taxon>Arthropoda</taxon>
        <taxon>Hexapoda</taxon>
        <taxon>Collembola</taxon>
        <taxon>Entomobryomorpha</taxon>
        <taxon>Entomobryoidea</taxon>
        <taxon>Orchesellidae</taxon>
        <taxon>Orchesellinae</taxon>
        <taxon>Orchesella</taxon>
    </lineage>
</organism>
<evidence type="ECO:0000256" key="1">
    <source>
        <dbReference type="ARBA" id="ARBA00001971"/>
    </source>
</evidence>
<dbReference type="PROSITE" id="PS00086">
    <property type="entry name" value="CYTOCHROME_P450"/>
    <property type="match status" value="1"/>
</dbReference>
<feature type="region of interest" description="Disordered" evidence="9">
    <location>
        <begin position="44"/>
        <end position="72"/>
    </location>
</feature>
<evidence type="ECO:0000256" key="7">
    <source>
        <dbReference type="ARBA" id="ARBA00023033"/>
    </source>
</evidence>
<keyword evidence="5 8" id="KW-0560">Oxidoreductase</keyword>
<evidence type="ECO:0000313" key="11">
    <source>
        <dbReference type="Proteomes" id="UP001642540"/>
    </source>
</evidence>
<dbReference type="PRINTS" id="PR00463">
    <property type="entry name" value="EP450I"/>
</dbReference>
<feature type="compositionally biased region" description="Basic and acidic residues" evidence="9">
    <location>
        <begin position="44"/>
        <end position="69"/>
    </location>
</feature>
<keyword evidence="4 8" id="KW-0479">Metal-binding</keyword>
<dbReference type="PANTHER" id="PTHR24279:SF120">
    <property type="entry name" value="CYTOCHROME P450"/>
    <property type="match status" value="1"/>
</dbReference>
<dbReference type="InterPro" id="IPR001128">
    <property type="entry name" value="Cyt_P450"/>
</dbReference>
<accession>A0ABP1Q253</accession>
<evidence type="ECO:0000256" key="5">
    <source>
        <dbReference type="ARBA" id="ARBA00023002"/>
    </source>
</evidence>
<dbReference type="Proteomes" id="UP001642540">
    <property type="component" value="Unassembled WGS sequence"/>
</dbReference>
<gene>
    <name evidence="10" type="ORF">ODALV1_LOCUS5387</name>
</gene>
<dbReference type="SUPFAM" id="SSF48264">
    <property type="entry name" value="Cytochrome P450"/>
    <property type="match status" value="1"/>
</dbReference>
<dbReference type="InterPro" id="IPR002401">
    <property type="entry name" value="Cyt_P450_E_grp-I"/>
</dbReference>
<dbReference type="InterPro" id="IPR050479">
    <property type="entry name" value="CYP11_CYP27_families"/>
</dbReference>
<evidence type="ECO:0000256" key="6">
    <source>
        <dbReference type="ARBA" id="ARBA00023004"/>
    </source>
</evidence>
<comment type="cofactor">
    <cofactor evidence="1">
        <name>heme</name>
        <dbReference type="ChEBI" id="CHEBI:30413"/>
    </cofactor>
</comment>
<keyword evidence="7 8" id="KW-0503">Monooxygenase</keyword>
<dbReference type="Gene3D" id="1.10.630.10">
    <property type="entry name" value="Cytochrome P450"/>
    <property type="match status" value="1"/>
</dbReference>
<comment type="similarity">
    <text evidence="2 8">Belongs to the cytochrome P450 family.</text>
</comment>
<dbReference type="EMBL" id="CAXLJM020000016">
    <property type="protein sequence ID" value="CAL8083062.1"/>
    <property type="molecule type" value="Genomic_DNA"/>
</dbReference>
<dbReference type="PANTHER" id="PTHR24279">
    <property type="entry name" value="CYTOCHROME P450"/>
    <property type="match status" value="1"/>
</dbReference>
<proteinExistence type="inferred from homology"/>
<evidence type="ECO:0000256" key="4">
    <source>
        <dbReference type="ARBA" id="ARBA00022723"/>
    </source>
</evidence>
<name>A0ABP1Q253_9HEXA</name>
<dbReference type="InterPro" id="IPR017972">
    <property type="entry name" value="Cyt_P450_CS"/>
</dbReference>